<comment type="subcellular location">
    <subcellularLocation>
        <location evidence="4">Cell membrane</location>
        <topology evidence="4">Lipid-anchor</topology>
    </subcellularLocation>
</comment>
<evidence type="ECO:0000313" key="10">
    <source>
        <dbReference type="Proteomes" id="UP000194139"/>
    </source>
</evidence>
<keyword evidence="4" id="KW-0564">Palmitate</keyword>
<sequence length="381" mass="39104">MTFRHLRNLLLIALLAAVVAGCSSTGGRKRGGYYKDDGPGSNPPSNLDAIPDAEPRIEPLASGANRPYVVFGKRYVPDTSDRPFTQRGIASWYGKKFHGNATSIGEPYDMYAMTAAHPTMPIPSYARVTSAINGRTVIVRVNDRGPFHDNRIMDLSYAAAYKLGIIGPGSGEVTVQRILPDEIRRMVAQRNSGQATASSAGSAAASPVAAAVSAAPAPVSFTTAESGTPQALPIASSSEANARQAALNGFPTADGGAPSGPTPLPPPPQAQSLPAASPVAEASATATPLPQAAASRAMPAATGNGSVYLQLGAFSQPANAQSLAARVNGQLGAVGLPPATVEQSGQLYRVRVGPYADRNAAMSAVQTVADRTGILPSIATH</sequence>
<keyword evidence="2 4" id="KW-0456">Lyase</keyword>
<dbReference type="HAMAP" id="MF_02071">
    <property type="entry name" value="RlpA"/>
    <property type="match status" value="1"/>
</dbReference>
<dbReference type="GO" id="GO:0008932">
    <property type="term" value="F:lytic endotransglycosylase activity"/>
    <property type="evidence" value="ECO:0007669"/>
    <property type="project" value="UniProtKB-UniRule"/>
</dbReference>
<protein>
    <recommendedName>
        <fullName evidence="4">Endolytic peptidoglycan transglycosylase RlpA</fullName>
        <ecNumber evidence="4">4.2.2.-</ecNumber>
    </recommendedName>
</protein>
<dbReference type="EMBL" id="CP021109">
    <property type="protein sequence ID" value="ARP84971.1"/>
    <property type="molecule type" value="Genomic_DNA"/>
</dbReference>
<dbReference type="GO" id="GO:0042834">
    <property type="term" value="F:peptidoglycan binding"/>
    <property type="evidence" value="ECO:0007669"/>
    <property type="project" value="InterPro"/>
</dbReference>
<accession>A0A1W6YVD3</accession>
<evidence type="ECO:0000256" key="6">
    <source>
        <dbReference type="SAM" id="MobiDB-lite"/>
    </source>
</evidence>
<keyword evidence="4" id="KW-1003">Cell membrane</keyword>
<dbReference type="PANTHER" id="PTHR34183:SF1">
    <property type="entry name" value="ENDOLYTIC PEPTIDOGLYCAN TRANSGLYCOSYLASE RLPA"/>
    <property type="match status" value="1"/>
</dbReference>
<reference evidence="9 10" key="1">
    <citation type="submission" date="2017-05" db="EMBL/GenBank/DDBJ databases">
        <title>Complete and WGS of Bordetella genogroups.</title>
        <authorList>
            <person name="Spilker T."/>
            <person name="LiPuma J."/>
        </authorList>
    </citation>
    <scope>NUCLEOTIDE SEQUENCE [LARGE SCALE GENOMIC DNA]</scope>
    <source>
        <strain evidence="9 10">AU17164</strain>
    </source>
</reference>
<evidence type="ECO:0000256" key="7">
    <source>
        <dbReference type="SAM" id="SignalP"/>
    </source>
</evidence>
<name>A0A1W6YVD3_9BORD</name>
<dbReference type="PROSITE" id="PS51724">
    <property type="entry name" value="SPOR"/>
    <property type="match status" value="1"/>
</dbReference>
<keyword evidence="1 7" id="KW-0732">Signal</keyword>
<dbReference type="EC" id="4.2.2.-" evidence="4"/>
<organism evidence="9 10">
    <name type="scientific">Bordetella genomosp. 9</name>
    <dbReference type="NCBI Taxonomy" id="1416803"/>
    <lineage>
        <taxon>Bacteria</taxon>
        <taxon>Pseudomonadati</taxon>
        <taxon>Pseudomonadota</taxon>
        <taxon>Betaproteobacteria</taxon>
        <taxon>Burkholderiales</taxon>
        <taxon>Alcaligenaceae</taxon>
        <taxon>Bordetella</taxon>
    </lineage>
</organism>
<feature type="compositionally biased region" description="Low complexity" evidence="6">
    <location>
        <begin position="270"/>
        <end position="297"/>
    </location>
</feature>
<dbReference type="Proteomes" id="UP000194139">
    <property type="component" value="Chromosome"/>
</dbReference>
<dbReference type="Pfam" id="PF05036">
    <property type="entry name" value="SPOR"/>
    <property type="match status" value="1"/>
</dbReference>
<feature type="compositionally biased region" description="Pro residues" evidence="6">
    <location>
        <begin position="260"/>
        <end position="269"/>
    </location>
</feature>
<dbReference type="Pfam" id="PF03330">
    <property type="entry name" value="DPBB_1"/>
    <property type="match status" value="1"/>
</dbReference>
<dbReference type="InterPro" id="IPR034718">
    <property type="entry name" value="RlpA"/>
</dbReference>
<evidence type="ECO:0000256" key="2">
    <source>
        <dbReference type="ARBA" id="ARBA00023239"/>
    </source>
</evidence>
<evidence type="ECO:0000256" key="4">
    <source>
        <dbReference type="HAMAP-Rule" id="MF_02071"/>
    </source>
</evidence>
<keyword evidence="4" id="KW-0472">Membrane</keyword>
<comment type="similarity">
    <text evidence="4 5">Belongs to the RlpA family.</text>
</comment>
<feature type="signal peptide" evidence="7">
    <location>
        <begin position="1"/>
        <end position="20"/>
    </location>
</feature>
<dbReference type="FunFam" id="2.40.40.10:FF:000003">
    <property type="entry name" value="Endolytic peptidoglycan transglycosylase RlpA"/>
    <property type="match status" value="1"/>
</dbReference>
<dbReference type="GO" id="GO:0000270">
    <property type="term" value="P:peptidoglycan metabolic process"/>
    <property type="evidence" value="ECO:0007669"/>
    <property type="project" value="UniProtKB-UniRule"/>
</dbReference>
<feature type="domain" description="SPOR" evidence="8">
    <location>
        <begin position="301"/>
        <end position="381"/>
    </location>
</feature>
<dbReference type="RefSeq" id="WP_086071243.1">
    <property type="nucleotide sequence ID" value="NZ_CP021109.1"/>
</dbReference>
<keyword evidence="10" id="KW-1185">Reference proteome</keyword>
<feature type="region of interest" description="Disordered" evidence="6">
    <location>
        <begin position="29"/>
        <end position="51"/>
    </location>
</feature>
<feature type="chain" id="PRO_5013405667" description="Endolytic peptidoglycan transglycosylase RlpA" evidence="7">
    <location>
        <begin position="21"/>
        <end position="381"/>
    </location>
</feature>
<gene>
    <name evidence="4" type="primary">rlpA</name>
    <name evidence="9" type="ORF">CAL13_01070</name>
</gene>
<dbReference type="InterPro" id="IPR012997">
    <property type="entry name" value="RplA"/>
</dbReference>
<dbReference type="GO" id="GO:0005886">
    <property type="term" value="C:plasma membrane"/>
    <property type="evidence" value="ECO:0007669"/>
    <property type="project" value="UniProtKB-SubCell"/>
</dbReference>
<dbReference type="InterPro" id="IPR009009">
    <property type="entry name" value="RlpA-like_DPBB"/>
</dbReference>
<feature type="region of interest" description="Disordered" evidence="6">
    <location>
        <begin position="248"/>
        <end position="297"/>
    </location>
</feature>
<evidence type="ECO:0000313" key="9">
    <source>
        <dbReference type="EMBL" id="ARP84971.1"/>
    </source>
</evidence>
<dbReference type="InterPro" id="IPR036908">
    <property type="entry name" value="RlpA-like_sf"/>
</dbReference>
<dbReference type="NCBIfam" id="TIGR00413">
    <property type="entry name" value="rlpA"/>
    <property type="match status" value="1"/>
</dbReference>
<dbReference type="PANTHER" id="PTHR34183">
    <property type="entry name" value="ENDOLYTIC PEPTIDOGLYCAN TRANSGLYCOSYLASE RLPA"/>
    <property type="match status" value="1"/>
</dbReference>
<evidence type="ECO:0000259" key="8">
    <source>
        <dbReference type="PROSITE" id="PS51724"/>
    </source>
</evidence>
<dbReference type="GO" id="GO:0071555">
    <property type="term" value="P:cell wall organization"/>
    <property type="evidence" value="ECO:0007669"/>
    <property type="project" value="UniProtKB-KW"/>
</dbReference>
<evidence type="ECO:0000256" key="5">
    <source>
        <dbReference type="RuleBase" id="RU003495"/>
    </source>
</evidence>
<evidence type="ECO:0000256" key="1">
    <source>
        <dbReference type="ARBA" id="ARBA00022729"/>
    </source>
</evidence>
<evidence type="ECO:0000256" key="3">
    <source>
        <dbReference type="ARBA" id="ARBA00023316"/>
    </source>
</evidence>
<dbReference type="Gene3D" id="2.40.40.10">
    <property type="entry name" value="RlpA-like domain"/>
    <property type="match status" value="1"/>
</dbReference>
<keyword evidence="4 9" id="KW-0449">Lipoprotein</keyword>
<dbReference type="AlphaFoldDB" id="A0A1W6YVD3"/>
<dbReference type="InterPro" id="IPR036680">
    <property type="entry name" value="SPOR-like_sf"/>
</dbReference>
<keyword evidence="3 4" id="KW-0961">Cell wall biogenesis/degradation</keyword>
<dbReference type="InterPro" id="IPR007730">
    <property type="entry name" value="SPOR-like_dom"/>
</dbReference>
<dbReference type="PROSITE" id="PS51257">
    <property type="entry name" value="PROKAR_LIPOPROTEIN"/>
    <property type="match status" value="1"/>
</dbReference>
<dbReference type="SUPFAM" id="SSF110997">
    <property type="entry name" value="Sporulation related repeat"/>
    <property type="match status" value="1"/>
</dbReference>
<proteinExistence type="inferred from homology"/>
<dbReference type="CDD" id="cd22268">
    <property type="entry name" value="DPBB_RlpA-like"/>
    <property type="match status" value="1"/>
</dbReference>
<dbReference type="SUPFAM" id="SSF50685">
    <property type="entry name" value="Barwin-like endoglucanases"/>
    <property type="match status" value="1"/>
</dbReference>
<dbReference type="Gene3D" id="3.30.70.1070">
    <property type="entry name" value="Sporulation related repeat"/>
    <property type="match status" value="1"/>
</dbReference>
<comment type="function">
    <text evidence="4">Lytic transglycosylase with a strong preference for naked glycan strands that lack stem peptides.</text>
</comment>